<dbReference type="InterPro" id="IPR019437">
    <property type="entry name" value="TPP1/Est3"/>
</dbReference>
<dbReference type="PANTHER" id="PTHR14487:SF3">
    <property type="entry name" value="ADRENOCORTICAL DYSPLASIA PROTEIN HOMOLOG"/>
    <property type="match status" value="1"/>
</dbReference>
<evidence type="ECO:0000259" key="7">
    <source>
        <dbReference type="Pfam" id="PF10341"/>
    </source>
</evidence>
<evidence type="ECO:0000256" key="5">
    <source>
        <dbReference type="ARBA" id="ARBA00023242"/>
    </source>
</evidence>
<evidence type="ECO:0000256" key="2">
    <source>
        <dbReference type="ARBA" id="ARBA00004574"/>
    </source>
</evidence>
<comment type="subcellular location">
    <subcellularLocation>
        <location evidence="2">Chromosome</location>
        <location evidence="2">Telomere</location>
    </subcellularLocation>
    <subcellularLocation>
        <location evidence="1">Nucleus</location>
    </subcellularLocation>
</comment>
<sequence>MPLGWVLAEKWVHLGGFEQSPGLVCVDKNVASPKLYVLEPWIADLLVNYEQLDKRENFLAGQVVRVLSDSTAPGQPGLQEAVVQVSDGSCYIRVVITPEALQAEENAHLQLRLSSLNCRIIVLQKYTVCFQDEARLEDCEFYLTAQQFIVLPMQRQRMESSDGNQDPSVVKKIKELWLRNLAVRNAPSSEPSVSQLIDAIGQNQLEILKENAEECLDLWKSKDKPVTVEDEVPVTQWEAERKKEQGENVFMVPVSALVIPPEEEAVVCDSSEAASAGYTDTSQAAPGKSSDDRTMPGDPSVVSQTSSCLHSRGAPAFGSSSWPPMNAPDPIQPLVSSTVDTAHLLGLSGGGATSPALSDSLEGSPDNPWDRMPSLSLTPSSSDEKTFQPDPPLKTQKDVAADSNTTDLLELCSQGSPEGLPQGEPVQTSSPSLLRSHSTPSPVEISTTEVASAAEAAWDTLHADRGPQGSRGSQATLPALPPVFPALPGSSIQSLPGRIPHREQACSSGTTSSSDVLRPGLAHSRTQGRETAGAKRKMVEADEQGPSGQQLTLGTSEGRGRGTDKRSELMSPQGAKKSRKQTGLQRGKELEEEEEEDKEEEEEEEEEQASPARAGPSSRPEQCRAPEPFMERPPQYQYEAPSPELCQQVQSIRSVPYQPWTRGCPLFLQGTLHRCSESPVSTLPLVTSCPSGVSTAGFLLTLAPPVWFLRISKAMLKWACWILTEEEDS</sequence>
<feature type="region of interest" description="Disordered" evidence="6">
    <location>
        <begin position="268"/>
        <end position="334"/>
    </location>
</feature>
<dbReference type="Gene3D" id="2.40.50.960">
    <property type="match status" value="1"/>
</dbReference>
<accession>A0A8C0U2M0</accession>
<feature type="domain" description="Shelterin complex subunit TPP1/Est3" evidence="7">
    <location>
        <begin position="38"/>
        <end position="180"/>
    </location>
</feature>
<dbReference type="GO" id="GO:0042162">
    <property type="term" value="F:telomeric DNA binding"/>
    <property type="evidence" value="ECO:0007669"/>
    <property type="project" value="InterPro"/>
</dbReference>
<dbReference type="Proteomes" id="UP000694410">
    <property type="component" value="Unplaced"/>
</dbReference>
<evidence type="ECO:0000313" key="8">
    <source>
        <dbReference type="Ensembl" id="ENSCCEP00000003323.1"/>
    </source>
</evidence>
<keyword evidence="9" id="KW-1185">Reference proteome</keyword>
<organism evidence="8 9">
    <name type="scientific">Cyanistes caeruleus</name>
    <name type="common">Eurasian blue tit</name>
    <name type="synonym">Parus caeruleus</name>
    <dbReference type="NCBI Taxonomy" id="156563"/>
    <lineage>
        <taxon>Eukaryota</taxon>
        <taxon>Metazoa</taxon>
        <taxon>Chordata</taxon>
        <taxon>Craniata</taxon>
        <taxon>Vertebrata</taxon>
        <taxon>Euteleostomi</taxon>
        <taxon>Archelosauria</taxon>
        <taxon>Archosauria</taxon>
        <taxon>Dinosauria</taxon>
        <taxon>Saurischia</taxon>
        <taxon>Theropoda</taxon>
        <taxon>Coelurosauria</taxon>
        <taxon>Aves</taxon>
        <taxon>Neognathae</taxon>
        <taxon>Neoaves</taxon>
        <taxon>Telluraves</taxon>
        <taxon>Australaves</taxon>
        <taxon>Passeriformes</taxon>
        <taxon>Paridae</taxon>
        <taxon>Cyanistes</taxon>
    </lineage>
</organism>
<dbReference type="GO" id="GO:0070187">
    <property type="term" value="C:shelterin complex"/>
    <property type="evidence" value="ECO:0007669"/>
    <property type="project" value="InterPro"/>
</dbReference>
<evidence type="ECO:0000256" key="1">
    <source>
        <dbReference type="ARBA" id="ARBA00004123"/>
    </source>
</evidence>
<dbReference type="GO" id="GO:0070198">
    <property type="term" value="P:protein localization to chromosome, telomeric region"/>
    <property type="evidence" value="ECO:0007669"/>
    <property type="project" value="TreeGrafter"/>
</dbReference>
<feature type="compositionally biased region" description="Polar residues" evidence="6">
    <location>
        <begin position="505"/>
        <end position="515"/>
    </location>
</feature>
<evidence type="ECO:0000256" key="6">
    <source>
        <dbReference type="SAM" id="MobiDB-lite"/>
    </source>
</evidence>
<keyword evidence="3" id="KW-0158">Chromosome</keyword>
<feature type="region of interest" description="Disordered" evidence="6">
    <location>
        <begin position="463"/>
        <end position="639"/>
    </location>
</feature>
<name>A0A8C0U2M0_CYACU</name>
<dbReference type="GO" id="GO:0007004">
    <property type="term" value="P:telomere maintenance via telomerase"/>
    <property type="evidence" value="ECO:0007669"/>
    <property type="project" value="InterPro"/>
</dbReference>
<dbReference type="Ensembl" id="ENSCCET00000005590.1">
    <property type="protein sequence ID" value="ENSCCEP00000003323.1"/>
    <property type="gene ID" value="ENSCCEG00000003726.1"/>
</dbReference>
<feature type="compositionally biased region" description="Acidic residues" evidence="6">
    <location>
        <begin position="590"/>
        <end position="608"/>
    </location>
</feature>
<proteinExistence type="predicted"/>
<feature type="compositionally biased region" description="Polar residues" evidence="6">
    <location>
        <begin position="425"/>
        <end position="445"/>
    </location>
</feature>
<dbReference type="GO" id="GO:0032211">
    <property type="term" value="P:negative regulation of telomere maintenance via telomerase"/>
    <property type="evidence" value="ECO:0007669"/>
    <property type="project" value="TreeGrafter"/>
</dbReference>
<evidence type="ECO:0000256" key="4">
    <source>
        <dbReference type="ARBA" id="ARBA00022895"/>
    </source>
</evidence>
<dbReference type="PANTHER" id="PTHR14487">
    <property type="entry name" value="ADRENOCORTICAL DYSPLASIA PROTEIN ACD"/>
    <property type="match status" value="1"/>
</dbReference>
<reference evidence="8" key="2">
    <citation type="submission" date="2025-09" db="UniProtKB">
        <authorList>
            <consortium name="Ensembl"/>
        </authorList>
    </citation>
    <scope>IDENTIFICATION</scope>
</reference>
<feature type="compositionally biased region" description="Basic and acidic residues" evidence="6">
    <location>
        <begin position="558"/>
        <end position="568"/>
    </location>
</feature>
<protein>
    <submittedName>
        <fullName evidence="8">Cyclic nucleotide-gated cation channel beta-1-like</fullName>
    </submittedName>
</protein>
<dbReference type="GO" id="GO:0016233">
    <property type="term" value="P:telomere capping"/>
    <property type="evidence" value="ECO:0007669"/>
    <property type="project" value="InterPro"/>
</dbReference>
<dbReference type="Pfam" id="PF10341">
    <property type="entry name" value="TPP1"/>
    <property type="match status" value="1"/>
</dbReference>
<feature type="region of interest" description="Disordered" evidence="6">
    <location>
        <begin position="346"/>
        <end position="451"/>
    </location>
</feature>
<dbReference type="InterPro" id="IPR028631">
    <property type="entry name" value="ACD"/>
</dbReference>
<keyword evidence="5" id="KW-0539">Nucleus</keyword>
<gene>
    <name evidence="8" type="primary">LOC111943463</name>
</gene>
<keyword evidence="4" id="KW-0779">Telomere</keyword>
<feature type="compositionally biased region" description="Polar residues" evidence="6">
    <location>
        <begin position="546"/>
        <end position="555"/>
    </location>
</feature>
<dbReference type="AlphaFoldDB" id="A0A8C0U2M0"/>
<reference evidence="8" key="1">
    <citation type="submission" date="2025-08" db="UniProtKB">
        <authorList>
            <consortium name="Ensembl"/>
        </authorList>
    </citation>
    <scope>IDENTIFICATION</scope>
</reference>
<evidence type="ECO:0000256" key="3">
    <source>
        <dbReference type="ARBA" id="ARBA00022454"/>
    </source>
</evidence>
<dbReference type="GO" id="GO:0005697">
    <property type="term" value="C:telomerase holoenzyme complex"/>
    <property type="evidence" value="ECO:0007669"/>
    <property type="project" value="InterPro"/>
</dbReference>
<evidence type="ECO:0000313" key="9">
    <source>
        <dbReference type="Proteomes" id="UP000694410"/>
    </source>
</evidence>